<dbReference type="Gene3D" id="3.40.50.2000">
    <property type="entry name" value="Glycogen Phosphorylase B"/>
    <property type="match status" value="1"/>
</dbReference>
<sequence>MAAKHVIIVSPALARANNGNWQTASRWAQFLRAHYRVDIVTEWTAADGAPDLLIALHARRAAPSLAAFTQAHPERPSILVLTGTDLYRDIATDGQAQQSLLHARALVLLQDAGLALLPAALRGKAHVIYQSAPALAPYCHPAQRRGFSISMVGHLRDEKDPLTFIAAAALVSDARAHMVHIGGALEPALGAAAEAAQASNPRYRWLGNLDHGAAREQLRRSHAMVIASRMEGGANVIIEAVTCGVPVLASDISGNRGMLGDDYEGYFSVGDAPALARLIERSIADADFYRRLRAQCATRAVLFDPAAEKAALLALVDNLSDTHQ</sequence>
<accession>A0A2G8TA79</accession>
<dbReference type="AlphaFoldDB" id="A0A2G8TA79"/>
<organism evidence="2 3">
    <name type="scientific">Massilia eurypsychrophila</name>
    <dbReference type="NCBI Taxonomy" id="1485217"/>
    <lineage>
        <taxon>Bacteria</taxon>
        <taxon>Pseudomonadati</taxon>
        <taxon>Pseudomonadota</taxon>
        <taxon>Betaproteobacteria</taxon>
        <taxon>Burkholderiales</taxon>
        <taxon>Oxalobacteraceae</taxon>
        <taxon>Telluria group</taxon>
        <taxon>Massilia</taxon>
    </lineage>
</organism>
<name>A0A2G8TA79_9BURK</name>
<gene>
    <name evidence="2" type="ORF">CR105_21635</name>
</gene>
<dbReference type="PANTHER" id="PTHR46401">
    <property type="entry name" value="GLYCOSYLTRANSFERASE WBBK-RELATED"/>
    <property type="match status" value="1"/>
</dbReference>
<dbReference type="Pfam" id="PF00534">
    <property type="entry name" value="Glycos_transf_1"/>
    <property type="match status" value="1"/>
</dbReference>
<keyword evidence="3" id="KW-1185">Reference proteome</keyword>
<dbReference type="EMBL" id="PDOC01000018">
    <property type="protein sequence ID" value="PIL42966.1"/>
    <property type="molecule type" value="Genomic_DNA"/>
</dbReference>
<dbReference type="InterPro" id="IPR027627">
    <property type="entry name" value="Glycosyltransferase_put"/>
</dbReference>
<dbReference type="CDD" id="cd03801">
    <property type="entry name" value="GT4_PimA-like"/>
    <property type="match status" value="1"/>
</dbReference>
<dbReference type="NCBIfam" id="TIGR04348">
    <property type="entry name" value="selenoneine biosynthesis selenosugar synthase SenB"/>
    <property type="match status" value="1"/>
</dbReference>
<dbReference type="GO" id="GO:0016757">
    <property type="term" value="F:glycosyltransferase activity"/>
    <property type="evidence" value="ECO:0007669"/>
    <property type="project" value="InterPro"/>
</dbReference>
<reference evidence="2 3" key="1">
    <citation type="submission" date="2017-10" db="EMBL/GenBank/DDBJ databases">
        <title>Massilia psychrophilum sp. nov., a novel purple-pigmented bacterium isolated from Tianshan glacier, Xinjiang Municipality, China.</title>
        <authorList>
            <person name="Wang H."/>
        </authorList>
    </citation>
    <scope>NUCLEOTIDE SEQUENCE [LARGE SCALE GENOMIC DNA]</scope>
    <source>
        <strain evidence="2 3">JCM 30074</strain>
    </source>
</reference>
<proteinExistence type="predicted"/>
<dbReference type="Proteomes" id="UP000230390">
    <property type="component" value="Unassembled WGS sequence"/>
</dbReference>
<feature type="domain" description="Glycosyl transferase family 1" evidence="1">
    <location>
        <begin position="149"/>
        <end position="294"/>
    </location>
</feature>
<evidence type="ECO:0000313" key="2">
    <source>
        <dbReference type="EMBL" id="PIL42966.1"/>
    </source>
</evidence>
<protein>
    <submittedName>
        <fullName evidence="2">TIGR04348 family glycosyltransferase</fullName>
    </submittedName>
</protein>
<evidence type="ECO:0000259" key="1">
    <source>
        <dbReference type="Pfam" id="PF00534"/>
    </source>
</evidence>
<keyword evidence="2" id="KW-0808">Transferase</keyword>
<dbReference type="OrthoDB" id="8563324at2"/>
<dbReference type="SUPFAM" id="SSF53756">
    <property type="entry name" value="UDP-Glycosyltransferase/glycogen phosphorylase"/>
    <property type="match status" value="1"/>
</dbReference>
<dbReference type="InterPro" id="IPR001296">
    <property type="entry name" value="Glyco_trans_1"/>
</dbReference>
<dbReference type="PANTHER" id="PTHR46401:SF8">
    <property type="entry name" value="BLL6006 PROTEIN"/>
    <property type="match status" value="1"/>
</dbReference>
<evidence type="ECO:0000313" key="3">
    <source>
        <dbReference type="Proteomes" id="UP000230390"/>
    </source>
</evidence>
<comment type="caution">
    <text evidence="2">The sequence shown here is derived from an EMBL/GenBank/DDBJ whole genome shotgun (WGS) entry which is preliminary data.</text>
</comment>